<evidence type="ECO:0000256" key="5">
    <source>
        <dbReference type="ARBA" id="ARBA00022989"/>
    </source>
</evidence>
<dbReference type="CDD" id="cd06261">
    <property type="entry name" value="TM_PBP2"/>
    <property type="match status" value="1"/>
</dbReference>
<feature type="domain" description="ABC transmembrane type-1" evidence="8">
    <location>
        <begin position="78"/>
        <end position="265"/>
    </location>
</feature>
<evidence type="ECO:0000313" key="9">
    <source>
        <dbReference type="EMBL" id="ETX03013.1"/>
    </source>
</evidence>
<keyword evidence="3" id="KW-1003">Cell membrane</keyword>
<gene>
    <name evidence="9" type="ORF">ETSY1_01520</name>
</gene>
<evidence type="ECO:0000256" key="6">
    <source>
        <dbReference type="ARBA" id="ARBA00023136"/>
    </source>
</evidence>
<feature type="transmembrane region" description="Helical" evidence="7">
    <location>
        <begin position="187"/>
        <end position="212"/>
    </location>
</feature>
<dbReference type="PROSITE" id="PS50928">
    <property type="entry name" value="ABC_TM1"/>
    <property type="match status" value="1"/>
</dbReference>
<dbReference type="InterPro" id="IPR035906">
    <property type="entry name" value="MetI-like_sf"/>
</dbReference>
<feature type="transmembrane region" description="Helical" evidence="7">
    <location>
        <begin position="78"/>
        <end position="104"/>
    </location>
</feature>
<evidence type="ECO:0000256" key="1">
    <source>
        <dbReference type="ARBA" id="ARBA00004651"/>
    </source>
</evidence>
<keyword evidence="5 7" id="KW-1133">Transmembrane helix</keyword>
<keyword evidence="2 7" id="KW-0813">Transport</keyword>
<dbReference type="PANTHER" id="PTHR32243">
    <property type="entry name" value="MALTOSE TRANSPORT SYSTEM PERMEASE-RELATED"/>
    <property type="match status" value="1"/>
</dbReference>
<dbReference type="PANTHER" id="PTHR32243:SF18">
    <property type="entry name" value="INNER MEMBRANE ABC TRANSPORTER PERMEASE PROTEIN YCJP"/>
    <property type="match status" value="1"/>
</dbReference>
<evidence type="ECO:0000256" key="7">
    <source>
        <dbReference type="RuleBase" id="RU363032"/>
    </source>
</evidence>
<comment type="caution">
    <text evidence="9">The sequence shown here is derived from an EMBL/GenBank/DDBJ whole genome shotgun (WGS) entry which is preliminary data.</text>
</comment>
<evidence type="ECO:0000256" key="2">
    <source>
        <dbReference type="ARBA" id="ARBA00022448"/>
    </source>
</evidence>
<keyword evidence="4 7" id="KW-0812">Transmembrane</keyword>
<feature type="transmembrane region" description="Helical" evidence="7">
    <location>
        <begin position="244"/>
        <end position="265"/>
    </location>
</feature>
<name>W4LYN3_ENTF1</name>
<dbReference type="EMBL" id="AZHW01000086">
    <property type="protein sequence ID" value="ETX03013.1"/>
    <property type="molecule type" value="Genomic_DNA"/>
</dbReference>
<feature type="transmembrane region" description="Helical" evidence="7">
    <location>
        <begin position="116"/>
        <end position="134"/>
    </location>
</feature>
<dbReference type="InterPro" id="IPR000515">
    <property type="entry name" value="MetI-like"/>
</dbReference>
<dbReference type="SUPFAM" id="SSF161098">
    <property type="entry name" value="MetI-like"/>
    <property type="match status" value="1"/>
</dbReference>
<dbReference type="InterPro" id="IPR050901">
    <property type="entry name" value="BP-dep_ABC_trans_perm"/>
</dbReference>
<comment type="subcellular location">
    <subcellularLocation>
        <location evidence="1 7">Cell membrane</location>
        <topology evidence="1 7">Multi-pass membrane protein</topology>
    </subcellularLocation>
</comment>
<keyword evidence="10" id="KW-1185">Reference proteome</keyword>
<evidence type="ECO:0000256" key="3">
    <source>
        <dbReference type="ARBA" id="ARBA00022475"/>
    </source>
</evidence>
<dbReference type="Pfam" id="PF00528">
    <property type="entry name" value="BPD_transp_1"/>
    <property type="match status" value="1"/>
</dbReference>
<sequence>MVLLRKYFPTNVAKVVEAVFTQLVLLAVVGPFFFIFFYMFWNSLKPDYLFFEPGVWIFEPIFINFTDVLENSNILPNILNSVIISAFATLIGLICGVLTAYTIARYNLQKLATMILLTRIIPYITMLVPFWIVYKSVGLLNTYTGLILSHLVITIPFGVWIMIGYVEDIPRELEESAWIDGASRTQAFLRVVLPLCTPGMVATAILCFIFSWNNFQLALVLGGFDVNTAPVSVFKYADPESGSMGQMLAAATLVTIPVFFIVLFIQKQLAAGLTMGGISK</sequence>
<dbReference type="GO" id="GO:0005886">
    <property type="term" value="C:plasma membrane"/>
    <property type="evidence" value="ECO:0007669"/>
    <property type="project" value="UniProtKB-SubCell"/>
</dbReference>
<evidence type="ECO:0000259" key="8">
    <source>
        <dbReference type="PROSITE" id="PS50928"/>
    </source>
</evidence>
<dbReference type="GO" id="GO:0055085">
    <property type="term" value="P:transmembrane transport"/>
    <property type="evidence" value="ECO:0007669"/>
    <property type="project" value="InterPro"/>
</dbReference>
<dbReference type="Proteomes" id="UP000019141">
    <property type="component" value="Unassembled WGS sequence"/>
</dbReference>
<keyword evidence="6 7" id="KW-0472">Membrane</keyword>
<dbReference type="HOGENOM" id="CLU_016047_1_2_7"/>
<protein>
    <recommendedName>
        <fullName evidence="8">ABC transmembrane type-1 domain-containing protein</fullName>
    </recommendedName>
</protein>
<evidence type="ECO:0000256" key="4">
    <source>
        <dbReference type="ARBA" id="ARBA00022692"/>
    </source>
</evidence>
<accession>W4LYN3</accession>
<dbReference type="Gene3D" id="1.10.3720.10">
    <property type="entry name" value="MetI-like"/>
    <property type="match status" value="1"/>
</dbReference>
<feature type="transmembrane region" description="Helical" evidence="7">
    <location>
        <begin position="20"/>
        <end position="41"/>
    </location>
</feature>
<reference evidence="9 10" key="1">
    <citation type="journal article" date="2014" name="Nature">
        <title>An environmental bacterial taxon with a large and distinct metabolic repertoire.</title>
        <authorList>
            <person name="Wilson M.C."/>
            <person name="Mori T."/>
            <person name="Ruckert C."/>
            <person name="Uria A.R."/>
            <person name="Helf M.J."/>
            <person name="Takada K."/>
            <person name="Gernert C."/>
            <person name="Steffens U.A."/>
            <person name="Heycke N."/>
            <person name="Schmitt S."/>
            <person name="Rinke C."/>
            <person name="Helfrich E.J."/>
            <person name="Brachmann A.O."/>
            <person name="Gurgui C."/>
            <person name="Wakimoto T."/>
            <person name="Kracht M."/>
            <person name="Crusemann M."/>
            <person name="Hentschel U."/>
            <person name="Abe I."/>
            <person name="Matsunaga S."/>
            <person name="Kalinowski J."/>
            <person name="Takeyama H."/>
            <person name="Piel J."/>
        </authorList>
    </citation>
    <scope>NUCLEOTIDE SEQUENCE [LARGE SCALE GENOMIC DNA]</scope>
    <source>
        <strain evidence="10">TSY1</strain>
    </source>
</reference>
<proteinExistence type="inferred from homology"/>
<organism evidence="9 10">
    <name type="scientific">Entotheonella factor</name>
    <dbReference type="NCBI Taxonomy" id="1429438"/>
    <lineage>
        <taxon>Bacteria</taxon>
        <taxon>Pseudomonadati</taxon>
        <taxon>Nitrospinota/Tectimicrobiota group</taxon>
        <taxon>Candidatus Tectimicrobiota</taxon>
        <taxon>Candidatus Entotheonellia</taxon>
        <taxon>Candidatus Entotheonellales</taxon>
        <taxon>Candidatus Entotheonellaceae</taxon>
        <taxon>Candidatus Entotheonella</taxon>
    </lineage>
</organism>
<comment type="similarity">
    <text evidence="7">Belongs to the binding-protein-dependent transport system permease family.</text>
</comment>
<evidence type="ECO:0000313" key="10">
    <source>
        <dbReference type="Proteomes" id="UP000019141"/>
    </source>
</evidence>
<dbReference type="AlphaFoldDB" id="W4LYN3"/>
<feature type="transmembrane region" description="Helical" evidence="7">
    <location>
        <begin position="146"/>
        <end position="166"/>
    </location>
</feature>